<comment type="caution">
    <text evidence="3">The sequence shown here is derived from an EMBL/GenBank/DDBJ whole genome shotgun (WGS) entry which is preliminary data.</text>
</comment>
<evidence type="ECO:0000256" key="2">
    <source>
        <dbReference type="SAM" id="Phobius"/>
    </source>
</evidence>
<name>A0A2M8LF54_9BACT</name>
<accession>A0A2M8LF54</accession>
<feature type="region of interest" description="Disordered" evidence="1">
    <location>
        <begin position="77"/>
        <end position="152"/>
    </location>
</feature>
<organism evidence="3 4">
    <name type="scientific">Candidatus Uhrbacteria bacterium CG10_big_fil_rev_8_21_14_0_10_48_11</name>
    <dbReference type="NCBI Taxonomy" id="1975037"/>
    <lineage>
        <taxon>Bacteria</taxon>
        <taxon>Candidatus Uhriibacteriota</taxon>
    </lineage>
</organism>
<sequence length="326" mass="35000">MLSFLKKNKSEKTPKEKVAVQPITGTVMRTMPEKFFAKDEGSPFWTPFKLWSIAIFVIVVLIGVTYWLVSGIPTTSPTVADQQPASLSVTSPQPKNTTPTTPTALPGNAEVNDTAAIAPEPVSPTQSDAIPAPPPAPLPALLPSSTDTDSDGLTDVEELLYGTNPEKPDSDTDGYGDLEELKNGYDPLGAGKLSTTKLLISYHDGSNRFTANYPASWNVQPVGKDGIQFISATGESIAVLVQGNSKALPLTDWYRASVNGGDSTTPPLEMVGEHTGIFAPDRQTFYVASTKTPTTIYAISLASGAKTNLDFRATYELFIQWFHEVS</sequence>
<evidence type="ECO:0000256" key="1">
    <source>
        <dbReference type="SAM" id="MobiDB-lite"/>
    </source>
</evidence>
<dbReference type="Proteomes" id="UP000231152">
    <property type="component" value="Unassembled WGS sequence"/>
</dbReference>
<reference evidence="3 4" key="1">
    <citation type="submission" date="2017-09" db="EMBL/GenBank/DDBJ databases">
        <title>Depth-based differentiation of microbial function through sediment-hosted aquifers and enrichment of novel symbionts in the deep terrestrial subsurface.</title>
        <authorList>
            <person name="Probst A.J."/>
            <person name="Ladd B."/>
            <person name="Jarett J.K."/>
            <person name="Geller-Mcgrath D.E."/>
            <person name="Sieber C.M."/>
            <person name="Emerson J.B."/>
            <person name="Anantharaman K."/>
            <person name="Thomas B.C."/>
            <person name="Malmstrom R."/>
            <person name="Stieglmeier M."/>
            <person name="Klingl A."/>
            <person name="Woyke T."/>
            <person name="Ryan C.M."/>
            <person name="Banfield J.F."/>
        </authorList>
    </citation>
    <scope>NUCLEOTIDE SEQUENCE [LARGE SCALE GENOMIC DNA]</scope>
    <source>
        <strain evidence="3">CG10_big_fil_rev_8_21_14_0_10_48_11</strain>
    </source>
</reference>
<evidence type="ECO:0000313" key="4">
    <source>
        <dbReference type="Proteomes" id="UP000231152"/>
    </source>
</evidence>
<feature type="compositionally biased region" description="Polar residues" evidence="1">
    <location>
        <begin position="77"/>
        <end position="89"/>
    </location>
</feature>
<dbReference type="EMBL" id="PFET01000005">
    <property type="protein sequence ID" value="PJE76078.1"/>
    <property type="molecule type" value="Genomic_DNA"/>
</dbReference>
<feature type="compositionally biased region" description="Pro residues" evidence="1">
    <location>
        <begin position="131"/>
        <end position="140"/>
    </location>
</feature>
<protein>
    <submittedName>
        <fullName evidence="3">Uncharacterized protein</fullName>
    </submittedName>
</protein>
<gene>
    <name evidence="3" type="ORF">COV04_00920</name>
</gene>
<feature type="compositionally biased region" description="Low complexity" evidence="1">
    <location>
        <begin position="90"/>
        <end position="106"/>
    </location>
</feature>
<feature type="transmembrane region" description="Helical" evidence="2">
    <location>
        <begin position="50"/>
        <end position="69"/>
    </location>
</feature>
<evidence type="ECO:0000313" key="3">
    <source>
        <dbReference type="EMBL" id="PJE76078.1"/>
    </source>
</evidence>
<dbReference type="AlphaFoldDB" id="A0A2M8LF54"/>
<proteinExistence type="predicted"/>
<keyword evidence="2" id="KW-1133">Transmembrane helix</keyword>
<keyword evidence="2" id="KW-0472">Membrane</keyword>
<keyword evidence="2" id="KW-0812">Transmembrane</keyword>